<dbReference type="AlphaFoldDB" id="A0AAW0BML1"/>
<dbReference type="EMBL" id="JAWWNJ010000029">
    <property type="protein sequence ID" value="KAK7027638.1"/>
    <property type="molecule type" value="Genomic_DNA"/>
</dbReference>
<evidence type="ECO:0000313" key="1">
    <source>
        <dbReference type="EMBL" id="KAK7027638.1"/>
    </source>
</evidence>
<name>A0AAW0BML1_9AGAR</name>
<accession>A0AAW0BML1</accession>
<reference evidence="1 2" key="1">
    <citation type="journal article" date="2024" name="J Genomics">
        <title>Draft genome sequencing and assembly of Favolaschia claudopus CIRM-BRFM 2984 isolated from oak limbs.</title>
        <authorList>
            <person name="Navarro D."/>
            <person name="Drula E."/>
            <person name="Chaduli D."/>
            <person name="Cazenave R."/>
            <person name="Ahrendt S."/>
            <person name="Wang J."/>
            <person name="Lipzen A."/>
            <person name="Daum C."/>
            <person name="Barry K."/>
            <person name="Grigoriev I.V."/>
            <person name="Favel A."/>
            <person name="Rosso M.N."/>
            <person name="Martin F."/>
        </authorList>
    </citation>
    <scope>NUCLEOTIDE SEQUENCE [LARGE SCALE GENOMIC DNA]</scope>
    <source>
        <strain evidence="1 2">CIRM-BRFM 2984</strain>
    </source>
</reference>
<protein>
    <submittedName>
        <fullName evidence="1">Uncharacterized protein</fullName>
    </submittedName>
</protein>
<sequence length="213" mass="24132">MSHPPFRPSMRLLTQSLSGVFGLKRGHEVRRFEFSWVNASSLAHEKRERQVWVRLWDLDVPPKQASDCISNIPTEAFDAAASAASALFPTSITRERLNLPTESLSSCQRGSRLREAISRNTFPRRLTRAPGRDARFFLLMNHTEIVKLEVETQTERRCLSGHTGAIMWAKTSAASRRRLGTRLFSPDGRLVAAERGQWPSRLACQNRGSSYTH</sequence>
<proteinExistence type="predicted"/>
<dbReference type="Proteomes" id="UP001362999">
    <property type="component" value="Unassembled WGS sequence"/>
</dbReference>
<comment type="caution">
    <text evidence="1">The sequence shown here is derived from an EMBL/GenBank/DDBJ whole genome shotgun (WGS) entry which is preliminary data.</text>
</comment>
<evidence type="ECO:0000313" key="2">
    <source>
        <dbReference type="Proteomes" id="UP001362999"/>
    </source>
</evidence>
<gene>
    <name evidence="1" type="ORF">R3P38DRAFT_3520401</name>
</gene>
<keyword evidence="2" id="KW-1185">Reference proteome</keyword>
<organism evidence="1 2">
    <name type="scientific">Favolaschia claudopus</name>
    <dbReference type="NCBI Taxonomy" id="2862362"/>
    <lineage>
        <taxon>Eukaryota</taxon>
        <taxon>Fungi</taxon>
        <taxon>Dikarya</taxon>
        <taxon>Basidiomycota</taxon>
        <taxon>Agaricomycotina</taxon>
        <taxon>Agaricomycetes</taxon>
        <taxon>Agaricomycetidae</taxon>
        <taxon>Agaricales</taxon>
        <taxon>Marasmiineae</taxon>
        <taxon>Mycenaceae</taxon>
        <taxon>Favolaschia</taxon>
    </lineage>
</organism>